<dbReference type="Pfam" id="PF14223">
    <property type="entry name" value="Retrotran_gag_2"/>
    <property type="match status" value="1"/>
</dbReference>
<sequence length="104" mass="12202">MSSIELYLSDEVIYNVMGEASAKGTWEKLEKLYMGKTLSNKLTLKDQLYRLKMEEGGDVMAHLNDFSLCIIDLIWVYVKYKEDDKELLLLRSLQNSFRHFQTTL</sequence>
<evidence type="ECO:0000313" key="2">
    <source>
        <dbReference type="Proteomes" id="UP001064489"/>
    </source>
</evidence>
<dbReference type="AlphaFoldDB" id="A0AAD5JRK7"/>
<dbReference type="EMBL" id="JAJSOW010000002">
    <property type="protein sequence ID" value="KAI9199035.1"/>
    <property type="molecule type" value="Genomic_DNA"/>
</dbReference>
<reference evidence="1 2" key="1">
    <citation type="journal article" date="2022" name="Plant J.">
        <title>Strategies of tolerance reflected in two North American maple genomes.</title>
        <authorList>
            <person name="McEvoy S.L."/>
            <person name="Sezen U.U."/>
            <person name="Trouern-Trend A."/>
            <person name="McMahon S.M."/>
            <person name="Schaberg P.G."/>
            <person name="Yang J."/>
            <person name="Wegrzyn J.L."/>
            <person name="Swenson N.G."/>
        </authorList>
    </citation>
    <scope>NUCLEOTIDE SEQUENCE [LARGE SCALE GENOMIC DNA]</scope>
    <source>
        <strain evidence="1">91603</strain>
    </source>
</reference>
<gene>
    <name evidence="1" type="ORF">LWI28_026316</name>
</gene>
<proteinExistence type="predicted"/>
<evidence type="ECO:0000313" key="1">
    <source>
        <dbReference type="EMBL" id="KAI9199035.1"/>
    </source>
</evidence>
<protein>
    <submittedName>
        <fullName evidence="1">Uncharacterized protein</fullName>
    </submittedName>
</protein>
<accession>A0AAD5JRK7</accession>
<name>A0AAD5JRK7_ACENE</name>
<organism evidence="1 2">
    <name type="scientific">Acer negundo</name>
    <name type="common">Box elder</name>
    <dbReference type="NCBI Taxonomy" id="4023"/>
    <lineage>
        <taxon>Eukaryota</taxon>
        <taxon>Viridiplantae</taxon>
        <taxon>Streptophyta</taxon>
        <taxon>Embryophyta</taxon>
        <taxon>Tracheophyta</taxon>
        <taxon>Spermatophyta</taxon>
        <taxon>Magnoliopsida</taxon>
        <taxon>eudicotyledons</taxon>
        <taxon>Gunneridae</taxon>
        <taxon>Pentapetalae</taxon>
        <taxon>rosids</taxon>
        <taxon>malvids</taxon>
        <taxon>Sapindales</taxon>
        <taxon>Sapindaceae</taxon>
        <taxon>Hippocastanoideae</taxon>
        <taxon>Acereae</taxon>
        <taxon>Acer</taxon>
    </lineage>
</organism>
<keyword evidence="2" id="KW-1185">Reference proteome</keyword>
<dbReference type="Proteomes" id="UP001064489">
    <property type="component" value="Chromosome 13"/>
</dbReference>
<comment type="caution">
    <text evidence="1">The sequence shown here is derived from an EMBL/GenBank/DDBJ whole genome shotgun (WGS) entry which is preliminary data.</text>
</comment>